<dbReference type="EMBL" id="CP150484">
    <property type="protein sequence ID" value="WYW17358.1"/>
    <property type="molecule type" value="Genomic_DNA"/>
</dbReference>
<gene>
    <name evidence="1" type="ORF">LCL61_17555</name>
</gene>
<accession>A0ACD5BD89</accession>
<name>A0ACD5BD89_9PSEU</name>
<proteinExistence type="predicted"/>
<reference evidence="1" key="1">
    <citation type="submission" date="2023-10" db="EMBL/GenBank/DDBJ databases">
        <title>Whole genome sequencing of actinobacterial strain Amycolatopsis sp. (BCA-696) identifies the underlying plant growth-promoting genes.</title>
        <authorList>
            <person name="Gandham P."/>
            <person name="Vadla N."/>
            <person name="Saji A."/>
            <person name="Srinivas V."/>
            <person name="Ruperao P."/>
            <person name="Selvanayagam S."/>
            <person name="Saxena R.K."/>
            <person name="Rathore A."/>
            <person name="Gopalakrishnan S."/>
            <person name="Thakur V."/>
        </authorList>
    </citation>
    <scope>NUCLEOTIDE SEQUENCE</scope>
    <source>
        <strain evidence="1">BCA-696</strain>
    </source>
</reference>
<sequence>MRPVFDSNHKAVREGITKTGMGLHQVVMAMNSITDSYDAGLGPADITKSRQGFLGSRNPSAQAKFVSWVLRQAGRL</sequence>
<protein>
    <submittedName>
        <fullName evidence="1">Uncharacterized protein</fullName>
    </submittedName>
</protein>
<organism evidence="1 2">
    <name type="scientific">Amycolatopsis coloradensis</name>
    <dbReference type="NCBI Taxonomy" id="76021"/>
    <lineage>
        <taxon>Bacteria</taxon>
        <taxon>Bacillati</taxon>
        <taxon>Actinomycetota</taxon>
        <taxon>Actinomycetes</taxon>
        <taxon>Pseudonocardiales</taxon>
        <taxon>Pseudonocardiaceae</taxon>
        <taxon>Amycolatopsis</taxon>
    </lineage>
</organism>
<evidence type="ECO:0000313" key="2">
    <source>
        <dbReference type="Proteomes" id="UP001456344"/>
    </source>
</evidence>
<dbReference type="Proteomes" id="UP001456344">
    <property type="component" value="Chromosome"/>
</dbReference>
<evidence type="ECO:0000313" key="1">
    <source>
        <dbReference type="EMBL" id="WYW17358.1"/>
    </source>
</evidence>
<keyword evidence="2" id="KW-1185">Reference proteome</keyword>